<organism evidence="1 2">
    <name type="scientific">Platanthera zijinensis</name>
    <dbReference type="NCBI Taxonomy" id="2320716"/>
    <lineage>
        <taxon>Eukaryota</taxon>
        <taxon>Viridiplantae</taxon>
        <taxon>Streptophyta</taxon>
        <taxon>Embryophyta</taxon>
        <taxon>Tracheophyta</taxon>
        <taxon>Spermatophyta</taxon>
        <taxon>Magnoliopsida</taxon>
        <taxon>Liliopsida</taxon>
        <taxon>Asparagales</taxon>
        <taxon>Orchidaceae</taxon>
        <taxon>Orchidoideae</taxon>
        <taxon>Orchideae</taxon>
        <taxon>Orchidinae</taxon>
        <taxon>Platanthera</taxon>
    </lineage>
</organism>
<comment type="caution">
    <text evidence="1">The sequence shown here is derived from an EMBL/GenBank/DDBJ whole genome shotgun (WGS) entry which is preliminary data.</text>
</comment>
<gene>
    <name evidence="1" type="ORF">KSP39_PZI009329</name>
</gene>
<keyword evidence="2" id="KW-1185">Reference proteome</keyword>
<evidence type="ECO:0000313" key="2">
    <source>
        <dbReference type="Proteomes" id="UP001418222"/>
    </source>
</evidence>
<dbReference type="EMBL" id="JBBWWQ010000007">
    <property type="protein sequence ID" value="KAK8942326.1"/>
    <property type="molecule type" value="Genomic_DNA"/>
</dbReference>
<sequence length="149" mass="16755">MEQYRNELFHIVLESLLEESHPNGLKGLVDHFKTRSIGGLKYTSHKEGSERQTSLAIAGCYLSLAPRPKGMKIIVCYSPKSPVSSKMFSSNIYPDYHLSLEVDQIIKDANSRIQKIQSKPEGVAPGRFTLMLNSLSLGKGQVWIEYRSL</sequence>
<dbReference type="AlphaFoldDB" id="A0AAP0BJX5"/>
<proteinExistence type="predicted"/>
<protein>
    <submittedName>
        <fullName evidence="1">Uncharacterized protein</fullName>
    </submittedName>
</protein>
<accession>A0AAP0BJX5</accession>
<name>A0AAP0BJX5_9ASPA</name>
<dbReference type="Proteomes" id="UP001418222">
    <property type="component" value="Unassembled WGS sequence"/>
</dbReference>
<reference evidence="1 2" key="1">
    <citation type="journal article" date="2022" name="Nat. Plants">
        <title>Genomes of leafy and leafless Platanthera orchids illuminate the evolution of mycoheterotrophy.</title>
        <authorList>
            <person name="Li M.H."/>
            <person name="Liu K.W."/>
            <person name="Li Z."/>
            <person name="Lu H.C."/>
            <person name="Ye Q.L."/>
            <person name="Zhang D."/>
            <person name="Wang J.Y."/>
            <person name="Li Y.F."/>
            <person name="Zhong Z.M."/>
            <person name="Liu X."/>
            <person name="Yu X."/>
            <person name="Liu D.K."/>
            <person name="Tu X.D."/>
            <person name="Liu B."/>
            <person name="Hao Y."/>
            <person name="Liao X.Y."/>
            <person name="Jiang Y.T."/>
            <person name="Sun W.H."/>
            <person name="Chen J."/>
            <person name="Chen Y.Q."/>
            <person name="Ai Y."/>
            <person name="Zhai J.W."/>
            <person name="Wu S.S."/>
            <person name="Zhou Z."/>
            <person name="Hsiao Y.Y."/>
            <person name="Wu W.L."/>
            <person name="Chen Y.Y."/>
            <person name="Lin Y.F."/>
            <person name="Hsu J.L."/>
            <person name="Li C.Y."/>
            <person name="Wang Z.W."/>
            <person name="Zhao X."/>
            <person name="Zhong W.Y."/>
            <person name="Ma X.K."/>
            <person name="Ma L."/>
            <person name="Huang J."/>
            <person name="Chen G.Z."/>
            <person name="Huang M.Z."/>
            <person name="Huang L."/>
            <person name="Peng D.H."/>
            <person name="Luo Y.B."/>
            <person name="Zou S.Q."/>
            <person name="Chen S.P."/>
            <person name="Lan S."/>
            <person name="Tsai W.C."/>
            <person name="Van de Peer Y."/>
            <person name="Liu Z.J."/>
        </authorList>
    </citation>
    <scope>NUCLEOTIDE SEQUENCE [LARGE SCALE GENOMIC DNA]</scope>
    <source>
        <strain evidence="1">Lor287</strain>
    </source>
</reference>
<evidence type="ECO:0000313" key="1">
    <source>
        <dbReference type="EMBL" id="KAK8942326.1"/>
    </source>
</evidence>